<name>A0A3G6YIS5_ACIPI</name>
<proteinExistence type="predicted"/>
<gene>
    <name evidence="1" type="ORF">DKE52_005690</name>
</gene>
<evidence type="ECO:0000313" key="2">
    <source>
        <dbReference type="Proteomes" id="UP000254410"/>
    </source>
</evidence>
<evidence type="ECO:0000313" key="1">
    <source>
        <dbReference type="EMBL" id="AZC00261.1"/>
    </source>
</evidence>
<organism evidence="1 2">
    <name type="scientific">Acinetobacter pittii</name>
    <name type="common">Acinetobacter genomosp. 3</name>
    <dbReference type="NCBI Taxonomy" id="48296"/>
    <lineage>
        <taxon>Bacteria</taxon>
        <taxon>Pseudomonadati</taxon>
        <taxon>Pseudomonadota</taxon>
        <taxon>Gammaproteobacteria</taxon>
        <taxon>Moraxellales</taxon>
        <taxon>Moraxellaceae</taxon>
        <taxon>Acinetobacter</taxon>
        <taxon>Acinetobacter calcoaceticus/baumannii complex</taxon>
    </lineage>
</organism>
<dbReference type="AlphaFoldDB" id="A0A3G6YIS5"/>
<sequence>MVKKYRNFETVVKNALLALAERLFPNEIFGVNAIEAIEIINGVDSRRNIGESLYDLMLHEGLISEDIFYDYKSKNSTEAIPVVRFTYERLSDYLIAQKITEKVEENSIKSFIQSDEFKILTTRNYYKYLGILSAINIIFAEKFKLEFIEYLPEKIDNEYFFSEVFVKTLVNRSASSFTDRTLKLFNDIPKICYEDTRIDILLALSTEPNHMLNSFFIE</sequence>
<accession>A0A3G6YIS5</accession>
<dbReference type="Proteomes" id="UP000254410">
    <property type="component" value="Chromosome"/>
</dbReference>
<protein>
    <submittedName>
        <fullName evidence="1">Uncharacterized protein</fullName>
    </submittedName>
</protein>
<dbReference type="EMBL" id="CP033540">
    <property type="protein sequence ID" value="AZC00261.1"/>
    <property type="molecule type" value="Genomic_DNA"/>
</dbReference>
<reference evidence="1 2" key="2">
    <citation type="submission" date="2018-12" db="EMBL/GenBank/DDBJ databases">
        <title>Molecular Epidemiology of Emerging Carbapenem-Resistance in Acinetobacter nosocomialis and Acinetobacter pittii in Taiwan, 2010-2014.</title>
        <authorList>
            <person name="Huang W.-C."/>
            <person name="Wang H.-Y."/>
            <person name="Lai J.-F."/>
            <person name="Lauderdale T.-L."/>
            <person name="Sytwu H.-K."/>
        </authorList>
    </citation>
    <scope>NUCLEOTIDE SEQUENCE [LARGE SCALE GENOMIC DNA]</scope>
    <source>
        <strain evidence="1 2">2014S06-099</strain>
    </source>
</reference>
<reference evidence="1 2" key="1">
    <citation type="submission" date="2018-11" db="EMBL/GenBank/DDBJ databases">
        <authorList>
            <person name="Kuo S.-C."/>
            <person name="Chen F.-J."/>
            <person name="Liao Y.-C."/>
        </authorList>
    </citation>
    <scope>NUCLEOTIDE SEQUENCE [LARGE SCALE GENOMIC DNA]</scope>
    <source>
        <strain evidence="1 2">2014S06-099</strain>
    </source>
</reference>